<evidence type="ECO:0000313" key="5">
    <source>
        <dbReference type="EMBL" id="GAN09664.1"/>
    </source>
</evidence>
<dbReference type="SMART" id="SM00360">
    <property type="entry name" value="RRM"/>
    <property type="match status" value="1"/>
</dbReference>
<accession>A0A0C9MQD6</accession>
<dbReference type="EMBL" id="DF836570">
    <property type="protein sequence ID" value="GAN09664.1"/>
    <property type="molecule type" value="Genomic_DNA"/>
</dbReference>
<name>A0A0C9MQD6_9FUNG</name>
<keyword evidence="6" id="KW-1185">Reference proteome</keyword>
<keyword evidence="1 2" id="KW-0694">RNA-binding</keyword>
<dbReference type="STRING" id="91626.A0A0C9MQD6"/>
<dbReference type="Pfam" id="PF00076">
    <property type="entry name" value="RRM_1"/>
    <property type="match status" value="1"/>
</dbReference>
<feature type="compositionally biased region" description="Basic and acidic residues" evidence="3">
    <location>
        <begin position="16"/>
        <end position="29"/>
    </location>
</feature>
<protein>
    <recommendedName>
        <fullName evidence="4">RRM domain-containing protein</fullName>
    </recommendedName>
</protein>
<dbReference type="GO" id="GO:0003723">
    <property type="term" value="F:RNA binding"/>
    <property type="evidence" value="ECO:0007669"/>
    <property type="project" value="UniProtKB-UniRule"/>
</dbReference>
<feature type="compositionally biased region" description="Basic and acidic residues" evidence="3">
    <location>
        <begin position="55"/>
        <end position="82"/>
    </location>
</feature>
<sequence>MSDELKPVKNAAIAANKEEQESLHEDVSRRRSVVSEDDDEELDEFGRVKRRREKFRRERSEENDVDQDERSESDRGRREDRYQHRRHRRRSSSSGSRSPRRSHRRRYSGSDSDYEHHRSDSKHRHRRNDGYRGYRGHQHQGYRGGTDLYSEAAQYIDTEFYPTKVYIGDLEDVDESQIESVFSRFGPLESIKLVEGKDYGFITFEKKEAALSAIQSMHGALLGARRIKVNRAKIPERNKVGFGNVPWQDEDGLMAKEASFDSYVRRHSSTIRMGLDDSSYPSMDPATAAIPRRVLTSYDDL</sequence>
<feature type="domain" description="RRM" evidence="4">
    <location>
        <begin position="163"/>
        <end position="234"/>
    </location>
</feature>
<gene>
    <name evidence="5" type="ORF">MAM1_0281c09195</name>
</gene>
<proteinExistence type="predicted"/>
<dbReference type="Proteomes" id="UP000053815">
    <property type="component" value="Unassembled WGS sequence"/>
</dbReference>
<dbReference type="AlphaFoldDB" id="A0A0C9MQD6"/>
<reference evidence="5" key="1">
    <citation type="submission" date="2014-09" db="EMBL/GenBank/DDBJ databases">
        <title>Draft genome sequence of an oleaginous Mucoromycotina fungus Mucor ambiguus NBRC6742.</title>
        <authorList>
            <person name="Takeda I."/>
            <person name="Yamane N."/>
            <person name="Morita T."/>
            <person name="Tamano K."/>
            <person name="Machida M."/>
            <person name="Baker S."/>
            <person name="Koike H."/>
        </authorList>
    </citation>
    <scope>NUCLEOTIDE SEQUENCE</scope>
    <source>
        <strain evidence="5">NBRC 6742</strain>
    </source>
</reference>
<feature type="region of interest" description="Disordered" evidence="3">
    <location>
        <begin position="1"/>
        <end position="143"/>
    </location>
</feature>
<evidence type="ECO:0000256" key="2">
    <source>
        <dbReference type="PROSITE-ProRule" id="PRU00176"/>
    </source>
</evidence>
<dbReference type="CDD" id="cd00590">
    <property type="entry name" value="RRM_SF"/>
    <property type="match status" value="1"/>
</dbReference>
<dbReference type="PANTHER" id="PTHR10352">
    <property type="entry name" value="EUKARYOTIC TRANSLATION INITIATION FACTOR 3 SUBUNIT G"/>
    <property type="match status" value="1"/>
</dbReference>
<evidence type="ECO:0000259" key="4">
    <source>
        <dbReference type="PROSITE" id="PS50102"/>
    </source>
</evidence>
<evidence type="ECO:0000313" key="6">
    <source>
        <dbReference type="Proteomes" id="UP000053815"/>
    </source>
</evidence>
<dbReference type="PROSITE" id="PS50102">
    <property type="entry name" value="RRM"/>
    <property type="match status" value="1"/>
</dbReference>
<organism evidence="5">
    <name type="scientific">Mucor ambiguus</name>
    <dbReference type="NCBI Taxonomy" id="91626"/>
    <lineage>
        <taxon>Eukaryota</taxon>
        <taxon>Fungi</taxon>
        <taxon>Fungi incertae sedis</taxon>
        <taxon>Mucoromycota</taxon>
        <taxon>Mucoromycotina</taxon>
        <taxon>Mucoromycetes</taxon>
        <taxon>Mucorales</taxon>
        <taxon>Mucorineae</taxon>
        <taxon>Mucoraceae</taxon>
        <taxon>Mucor</taxon>
    </lineage>
</organism>
<dbReference type="SUPFAM" id="SSF54928">
    <property type="entry name" value="RNA-binding domain, RBD"/>
    <property type="match status" value="1"/>
</dbReference>
<evidence type="ECO:0000256" key="3">
    <source>
        <dbReference type="SAM" id="MobiDB-lite"/>
    </source>
</evidence>
<feature type="compositionally biased region" description="Basic residues" evidence="3">
    <location>
        <begin position="98"/>
        <end position="107"/>
    </location>
</feature>
<dbReference type="Gene3D" id="3.30.70.330">
    <property type="match status" value="1"/>
</dbReference>
<evidence type="ECO:0000256" key="1">
    <source>
        <dbReference type="ARBA" id="ARBA00022884"/>
    </source>
</evidence>
<dbReference type="OrthoDB" id="446113at2759"/>
<dbReference type="InterPro" id="IPR012677">
    <property type="entry name" value="Nucleotide-bd_a/b_plait_sf"/>
</dbReference>
<dbReference type="InterPro" id="IPR000504">
    <property type="entry name" value="RRM_dom"/>
</dbReference>
<dbReference type="InterPro" id="IPR035979">
    <property type="entry name" value="RBD_domain_sf"/>
</dbReference>